<accession>A0A3S9T136</accession>
<dbReference type="FunFam" id="2.30.30.60:FF:000001">
    <property type="entry name" value="MscS Mechanosensitive ion channel"/>
    <property type="match status" value="1"/>
</dbReference>
<comment type="subcellular location">
    <subcellularLocation>
        <location evidence="1">Cell membrane</location>
        <topology evidence="1">Multi-pass membrane protein</topology>
    </subcellularLocation>
</comment>
<evidence type="ECO:0000259" key="9">
    <source>
        <dbReference type="Pfam" id="PF21082"/>
    </source>
</evidence>
<keyword evidence="3" id="KW-1003">Cell membrane</keyword>
<dbReference type="EMBL" id="CP016379">
    <property type="protein sequence ID" value="AZR74278.1"/>
    <property type="molecule type" value="Genomic_DNA"/>
</dbReference>
<dbReference type="GO" id="GO:0008381">
    <property type="term" value="F:mechanosensitive monoatomic ion channel activity"/>
    <property type="evidence" value="ECO:0007669"/>
    <property type="project" value="InterPro"/>
</dbReference>
<evidence type="ECO:0000313" key="11">
    <source>
        <dbReference type="EMBL" id="AZR74278.1"/>
    </source>
</evidence>
<dbReference type="Pfam" id="PF21088">
    <property type="entry name" value="MS_channel_1st"/>
    <property type="match status" value="1"/>
</dbReference>
<dbReference type="Pfam" id="PF00924">
    <property type="entry name" value="MS_channel_2nd"/>
    <property type="match status" value="1"/>
</dbReference>
<dbReference type="SUPFAM" id="SSF82689">
    <property type="entry name" value="Mechanosensitive channel protein MscS (YggB), C-terminal domain"/>
    <property type="match status" value="1"/>
</dbReference>
<evidence type="ECO:0008006" key="13">
    <source>
        <dbReference type="Google" id="ProtNLM"/>
    </source>
</evidence>
<feature type="domain" description="Mechanosensitive ion channel MscS C-terminal" evidence="9">
    <location>
        <begin position="193"/>
        <end position="277"/>
    </location>
</feature>
<evidence type="ECO:0000259" key="8">
    <source>
        <dbReference type="Pfam" id="PF00924"/>
    </source>
</evidence>
<dbReference type="InterPro" id="IPR006685">
    <property type="entry name" value="MscS_channel_2nd"/>
</dbReference>
<dbReference type="SUPFAM" id="SSF50182">
    <property type="entry name" value="Sm-like ribonucleoproteins"/>
    <property type="match status" value="1"/>
</dbReference>
<dbReference type="PANTHER" id="PTHR30460:SF0">
    <property type="entry name" value="MODERATE CONDUCTANCE MECHANOSENSITIVE CHANNEL YBIO"/>
    <property type="match status" value="1"/>
</dbReference>
<dbReference type="PANTHER" id="PTHR30460">
    <property type="entry name" value="MODERATE CONDUCTANCE MECHANOSENSITIVE CHANNEL YBIO"/>
    <property type="match status" value="1"/>
</dbReference>
<dbReference type="InterPro" id="IPR011066">
    <property type="entry name" value="MscS_channel_C_sf"/>
</dbReference>
<evidence type="ECO:0000256" key="1">
    <source>
        <dbReference type="ARBA" id="ARBA00004651"/>
    </source>
</evidence>
<dbReference type="InterPro" id="IPR023408">
    <property type="entry name" value="MscS_beta-dom_sf"/>
</dbReference>
<proteinExistence type="inferred from homology"/>
<evidence type="ECO:0000256" key="2">
    <source>
        <dbReference type="ARBA" id="ARBA00008017"/>
    </source>
</evidence>
<evidence type="ECO:0000259" key="10">
    <source>
        <dbReference type="Pfam" id="PF21088"/>
    </source>
</evidence>
<organism evidence="11 12">
    <name type="scientific">Anoxybacter fermentans</name>
    <dbReference type="NCBI Taxonomy" id="1323375"/>
    <lineage>
        <taxon>Bacteria</taxon>
        <taxon>Bacillati</taxon>
        <taxon>Bacillota</taxon>
        <taxon>Clostridia</taxon>
        <taxon>Halanaerobiales</taxon>
        <taxon>Anoxybacter</taxon>
    </lineage>
</organism>
<keyword evidence="4 7" id="KW-0812">Transmembrane</keyword>
<dbReference type="InterPro" id="IPR049142">
    <property type="entry name" value="MS_channel_1st"/>
</dbReference>
<feature type="domain" description="Mechanosensitive ion channel transmembrane helices 2/3" evidence="10">
    <location>
        <begin position="82"/>
        <end position="119"/>
    </location>
</feature>
<feature type="domain" description="Mechanosensitive ion channel MscS" evidence="8">
    <location>
        <begin position="120"/>
        <end position="182"/>
    </location>
</feature>
<dbReference type="Pfam" id="PF21082">
    <property type="entry name" value="MS_channel_3rd"/>
    <property type="match status" value="1"/>
</dbReference>
<gene>
    <name evidence="11" type="ORF">BBF96_13225</name>
</gene>
<evidence type="ECO:0000256" key="7">
    <source>
        <dbReference type="SAM" id="Phobius"/>
    </source>
</evidence>
<dbReference type="Gene3D" id="1.10.287.1260">
    <property type="match status" value="1"/>
</dbReference>
<keyword evidence="6 7" id="KW-0472">Membrane</keyword>
<feature type="transmembrane region" description="Helical" evidence="7">
    <location>
        <begin position="74"/>
        <end position="96"/>
    </location>
</feature>
<evidence type="ECO:0000256" key="3">
    <source>
        <dbReference type="ARBA" id="ARBA00022475"/>
    </source>
</evidence>
<evidence type="ECO:0000256" key="4">
    <source>
        <dbReference type="ARBA" id="ARBA00022692"/>
    </source>
</evidence>
<dbReference type="AlphaFoldDB" id="A0A3S9T136"/>
<reference evidence="11 12" key="1">
    <citation type="submission" date="2016-07" db="EMBL/GenBank/DDBJ databases">
        <title>Genome and transcriptome analysis of iron-reducing fermentative bacteria Anoxybacter fermentans.</title>
        <authorList>
            <person name="Zeng X."/>
            <person name="Shao Z."/>
        </authorList>
    </citation>
    <scope>NUCLEOTIDE SEQUENCE [LARGE SCALE GENOMIC DNA]</scope>
    <source>
        <strain evidence="11 12">DY22613</strain>
    </source>
</reference>
<dbReference type="InterPro" id="IPR049278">
    <property type="entry name" value="MS_channel_C"/>
</dbReference>
<dbReference type="InterPro" id="IPR010920">
    <property type="entry name" value="LSM_dom_sf"/>
</dbReference>
<evidence type="ECO:0000256" key="5">
    <source>
        <dbReference type="ARBA" id="ARBA00022989"/>
    </source>
</evidence>
<keyword evidence="5 7" id="KW-1133">Transmembrane helix</keyword>
<dbReference type="Proteomes" id="UP000267250">
    <property type="component" value="Chromosome"/>
</dbReference>
<evidence type="ECO:0000313" key="12">
    <source>
        <dbReference type="Proteomes" id="UP000267250"/>
    </source>
</evidence>
<keyword evidence="12" id="KW-1185">Reference proteome</keyword>
<evidence type="ECO:0000256" key="6">
    <source>
        <dbReference type="ARBA" id="ARBA00023136"/>
    </source>
</evidence>
<dbReference type="Gene3D" id="2.30.30.60">
    <property type="match status" value="1"/>
</dbReference>
<dbReference type="KEGG" id="aft:BBF96_13225"/>
<dbReference type="Gene3D" id="3.30.70.100">
    <property type="match status" value="1"/>
</dbReference>
<dbReference type="GO" id="GO:0005886">
    <property type="term" value="C:plasma membrane"/>
    <property type="evidence" value="ECO:0007669"/>
    <property type="project" value="UniProtKB-SubCell"/>
</dbReference>
<dbReference type="SUPFAM" id="SSF82861">
    <property type="entry name" value="Mechanosensitive channel protein MscS (YggB), transmembrane region"/>
    <property type="match status" value="1"/>
</dbReference>
<feature type="transmembrane region" description="Helical" evidence="7">
    <location>
        <begin position="28"/>
        <end position="53"/>
    </location>
</feature>
<sequence>MRVVEELWNQLKESILIKYFSPENLLDYLLVIIKILAIIVVSQITMRFIKFFIEKIFQDHHIKGFAYNPRRAQTLKFLTISVLRYLIYFIAGAMILGVPISSIVTGAGILGLAVGFGAQNLVRDVISGFFILFENQFSVGDHVRIGDIEGIVEEIGLRTTRIKNFQGQVHIIPNGEIQIVTNFLAADSIRVMFDVGVSYEEDVDRVIAVLEKLCEKYASENKERIVEGPKVLGVQELGDFAVLIRILARTVPMEQWSVERELKRLIKKTFDVEGIEIPYPKRVIYIKEDLGEKNSDGMNEYSDYITKS</sequence>
<protein>
    <recommendedName>
        <fullName evidence="13">Mechanosensitive ion channel protein MscS</fullName>
    </recommendedName>
</protein>
<comment type="similarity">
    <text evidence="2">Belongs to the MscS (TC 1.A.23) family.</text>
</comment>
<dbReference type="InterPro" id="IPR045276">
    <property type="entry name" value="YbiO_bact"/>
</dbReference>
<name>A0A3S9T136_9FIRM</name>
<dbReference type="InterPro" id="IPR011014">
    <property type="entry name" value="MscS_channel_TM-2"/>
</dbReference>